<evidence type="ECO:0000313" key="6">
    <source>
        <dbReference type="EMBL" id="MBD8893488.1"/>
    </source>
</evidence>
<dbReference type="Pfam" id="PF00877">
    <property type="entry name" value="NLPC_P60"/>
    <property type="match status" value="1"/>
</dbReference>
<keyword evidence="3" id="KW-0378">Hydrolase</keyword>
<name>A0ABR9CS23_9HYPH</name>
<comment type="similarity">
    <text evidence="1">Belongs to the peptidase C40 family.</text>
</comment>
<keyword evidence="4" id="KW-0788">Thiol protease</keyword>
<gene>
    <name evidence="6" type="ORF">IG616_18230</name>
</gene>
<reference evidence="6 7" key="2">
    <citation type="journal article" date="2021" name="Int. J. Syst. Evol. Microbiol.">
        <title>Roseibium litorale sp. nov., isolated from a tidal flat sediment and proposal for the reclassification of Labrenzia polysiphoniae as Roseibium polysiphoniae comb. nov.</title>
        <authorList>
            <person name="Liu Y."/>
            <person name="Pei T."/>
            <person name="Du J."/>
            <person name="Chao M."/>
            <person name="Deng M.R."/>
            <person name="Zhu H."/>
        </authorList>
    </citation>
    <scope>NUCLEOTIDE SEQUENCE [LARGE SCALE GENOMIC DNA]</scope>
    <source>
        <strain evidence="6 7">4C16A</strain>
    </source>
</reference>
<feature type="domain" description="NlpC/P60" evidence="5">
    <location>
        <begin position="12"/>
        <end position="150"/>
    </location>
</feature>
<dbReference type="EMBL" id="JACYXI010000013">
    <property type="protein sequence ID" value="MBD8893488.1"/>
    <property type="molecule type" value="Genomic_DNA"/>
</dbReference>
<sequence length="157" mass="17684">MEVPVSLEEESADIRSRALAEARLWLGTPYRHQASCRGAGCDCLGLLRGVVRGLYGREPEEAPDYAPDWSAAGREELREAGRRWLEEIAIEAALPGDVLLFRWRDGVPARHVGLLADGQKLIHAYERVGVIESPLVPAWRRRISNAFRFPEEPSWQL</sequence>
<keyword evidence="2" id="KW-0645">Protease</keyword>
<reference evidence="7" key="1">
    <citation type="submission" date="2020-09" db="EMBL/GenBank/DDBJ databases">
        <title>The genome sequence of strain Labrenzia suaedae 4C16A.</title>
        <authorList>
            <person name="Liu Y."/>
        </authorList>
    </citation>
    <scope>NUCLEOTIDE SEQUENCE [LARGE SCALE GENOMIC DNA]</scope>
    <source>
        <strain evidence="7">4C16A</strain>
    </source>
</reference>
<dbReference type="InterPro" id="IPR011929">
    <property type="entry name" value="Phage_pept_NlpC/P60"/>
</dbReference>
<dbReference type="Gene3D" id="3.90.1720.10">
    <property type="entry name" value="endopeptidase domain like (from Nostoc punctiforme)"/>
    <property type="match status" value="1"/>
</dbReference>
<dbReference type="Proteomes" id="UP000632063">
    <property type="component" value="Unassembled WGS sequence"/>
</dbReference>
<dbReference type="PROSITE" id="PS51935">
    <property type="entry name" value="NLPC_P60"/>
    <property type="match status" value="1"/>
</dbReference>
<evidence type="ECO:0000259" key="5">
    <source>
        <dbReference type="PROSITE" id="PS51935"/>
    </source>
</evidence>
<comment type="caution">
    <text evidence="6">The sequence shown here is derived from an EMBL/GenBank/DDBJ whole genome shotgun (WGS) entry which is preliminary data.</text>
</comment>
<evidence type="ECO:0000313" key="7">
    <source>
        <dbReference type="Proteomes" id="UP000632063"/>
    </source>
</evidence>
<dbReference type="InterPro" id="IPR038765">
    <property type="entry name" value="Papain-like_cys_pep_sf"/>
</dbReference>
<dbReference type="NCBIfam" id="TIGR02219">
    <property type="entry name" value="phage_NlpC_fam"/>
    <property type="match status" value="1"/>
</dbReference>
<protein>
    <submittedName>
        <fullName evidence="6">C40 family peptidase</fullName>
    </submittedName>
</protein>
<dbReference type="InterPro" id="IPR000064">
    <property type="entry name" value="NLP_P60_dom"/>
</dbReference>
<accession>A0ABR9CS23</accession>
<dbReference type="SUPFAM" id="SSF54001">
    <property type="entry name" value="Cysteine proteinases"/>
    <property type="match status" value="1"/>
</dbReference>
<organism evidence="6 7">
    <name type="scientific">Roseibium litorale</name>
    <dbReference type="NCBI Taxonomy" id="2803841"/>
    <lineage>
        <taxon>Bacteria</taxon>
        <taxon>Pseudomonadati</taxon>
        <taxon>Pseudomonadota</taxon>
        <taxon>Alphaproteobacteria</taxon>
        <taxon>Hyphomicrobiales</taxon>
        <taxon>Stappiaceae</taxon>
        <taxon>Roseibium</taxon>
    </lineage>
</organism>
<evidence type="ECO:0000256" key="3">
    <source>
        <dbReference type="ARBA" id="ARBA00022801"/>
    </source>
</evidence>
<evidence type="ECO:0000256" key="4">
    <source>
        <dbReference type="ARBA" id="ARBA00022807"/>
    </source>
</evidence>
<evidence type="ECO:0000256" key="1">
    <source>
        <dbReference type="ARBA" id="ARBA00007074"/>
    </source>
</evidence>
<proteinExistence type="inferred from homology"/>
<keyword evidence="7" id="KW-1185">Reference proteome</keyword>
<evidence type="ECO:0000256" key="2">
    <source>
        <dbReference type="ARBA" id="ARBA00022670"/>
    </source>
</evidence>